<dbReference type="PANTHER" id="PTHR30011:SF16">
    <property type="entry name" value="C2H2 FINGER DOMAIN TRANSCRIPTION FACTOR (EUROFUNG)-RELATED"/>
    <property type="match status" value="1"/>
</dbReference>
<proteinExistence type="inferred from homology"/>
<evidence type="ECO:0000256" key="5">
    <source>
        <dbReference type="ARBA" id="ARBA00033748"/>
    </source>
</evidence>
<name>A0ABV9YHN4_9PSEU</name>
<dbReference type="Proteomes" id="UP001595947">
    <property type="component" value="Unassembled WGS sequence"/>
</dbReference>
<keyword evidence="1" id="KW-0285">Flavoprotein</keyword>
<dbReference type="SUPFAM" id="SSF51679">
    <property type="entry name" value="Bacterial luciferase-like"/>
    <property type="match status" value="1"/>
</dbReference>
<organism evidence="7 8">
    <name type="scientific">Actinomycetospora atypica</name>
    <dbReference type="NCBI Taxonomy" id="1290095"/>
    <lineage>
        <taxon>Bacteria</taxon>
        <taxon>Bacillati</taxon>
        <taxon>Actinomycetota</taxon>
        <taxon>Actinomycetes</taxon>
        <taxon>Pseudonocardiales</taxon>
        <taxon>Pseudonocardiaceae</taxon>
        <taxon>Actinomycetospora</taxon>
    </lineage>
</organism>
<dbReference type="InterPro" id="IPR051260">
    <property type="entry name" value="Diverse_substr_monoxygenases"/>
</dbReference>
<dbReference type="PANTHER" id="PTHR30011">
    <property type="entry name" value="ALKANESULFONATE MONOOXYGENASE-RELATED"/>
    <property type="match status" value="1"/>
</dbReference>
<evidence type="ECO:0000313" key="8">
    <source>
        <dbReference type="Proteomes" id="UP001595947"/>
    </source>
</evidence>
<dbReference type="InterPro" id="IPR036661">
    <property type="entry name" value="Luciferase-like_sf"/>
</dbReference>
<evidence type="ECO:0000256" key="1">
    <source>
        <dbReference type="ARBA" id="ARBA00022630"/>
    </source>
</evidence>
<comment type="caution">
    <text evidence="7">The sequence shown here is derived from an EMBL/GenBank/DDBJ whole genome shotgun (WGS) entry which is preliminary data.</text>
</comment>
<comment type="similarity">
    <text evidence="5">Belongs to the NtaA/SnaA/DszA monooxygenase family.</text>
</comment>
<dbReference type="InterPro" id="IPR016215">
    <property type="entry name" value="NTA_MOA"/>
</dbReference>
<keyword evidence="8" id="KW-1185">Reference proteome</keyword>
<dbReference type="Gene3D" id="3.20.20.30">
    <property type="entry name" value="Luciferase-like domain"/>
    <property type="match status" value="1"/>
</dbReference>
<sequence length="367" mass="39671">MTFHLAVALNGTGWHPASPSGDVYGADHWVSQIQEAERGLATLVTLEDGFARPGLDSVLIALRAGPVTSHVGLVPTVITTHTEPFHVSTQIATLDWVTKGRAGERVKVSADPGEAALFGRRDTEKESGESLFDEASDHVEVQRRLWDSWEDDAEIRDAATNRFVDRDKLHYIDFVGPHFAVRGPSITPRPPQGQPIVTALAHVQRAYRLGARAADVVFTTPDGEGHEGPTGDAGTTLRAVRAAEAEIGREVPTKVLGDLLVFLDDDATTAQTRWSRLDAEKTLRTDAAVLAGTVSDVADRLEAWAAAGLDGARLRPAVTEHDLPRITRELAPELARRGLTRTAYEADTLRGLLGLDKPADRYAGAVR</sequence>
<evidence type="ECO:0000256" key="3">
    <source>
        <dbReference type="ARBA" id="ARBA00023002"/>
    </source>
</evidence>
<dbReference type="InterPro" id="IPR011251">
    <property type="entry name" value="Luciferase-like_dom"/>
</dbReference>
<protein>
    <submittedName>
        <fullName evidence="7">LLM class flavin-dependent oxidoreductase</fullName>
    </submittedName>
</protein>
<evidence type="ECO:0000256" key="2">
    <source>
        <dbReference type="ARBA" id="ARBA00022643"/>
    </source>
</evidence>
<evidence type="ECO:0000313" key="7">
    <source>
        <dbReference type="EMBL" id="MFC5061030.1"/>
    </source>
</evidence>
<accession>A0ABV9YHN4</accession>
<reference evidence="8" key="1">
    <citation type="journal article" date="2019" name="Int. J. Syst. Evol. Microbiol.">
        <title>The Global Catalogue of Microorganisms (GCM) 10K type strain sequencing project: providing services to taxonomists for standard genome sequencing and annotation.</title>
        <authorList>
            <consortium name="The Broad Institute Genomics Platform"/>
            <consortium name="The Broad Institute Genome Sequencing Center for Infectious Disease"/>
            <person name="Wu L."/>
            <person name="Ma J."/>
        </authorList>
    </citation>
    <scope>NUCLEOTIDE SEQUENCE [LARGE SCALE GENOMIC DNA]</scope>
    <source>
        <strain evidence="8">CGMCC 4.7093</strain>
    </source>
</reference>
<keyword evidence="2" id="KW-0288">FMN</keyword>
<dbReference type="RefSeq" id="WP_378034385.1">
    <property type="nucleotide sequence ID" value="NZ_JBHSIV010000002.1"/>
</dbReference>
<dbReference type="Pfam" id="PF00296">
    <property type="entry name" value="Bac_luciferase"/>
    <property type="match status" value="1"/>
</dbReference>
<evidence type="ECO:0000256" key="4">
    <source>
        <dbReference type="ARBA" id="ARBA00023033"/>
    </source>
</evidence>
<dbReference type="PIRSF" id="PIRSF000337">
    <property type="entry name" value="NTA_MOA"/>
    <property type="match status" value="1"/>
</dbReference>
<feature type="domain" description="Luciferase-like" evidence="6">
    <location>
        <begin position="25"/>
        <end position="274"/>
    </location>
</feature>
<keyword evidence="4" id="KW-0503">Monooxygenase</keyword>
<dbReference type="EMBL" id="JBHSIV010000002">
    <property type="protein sequence ID" value="MFC5061030.1"/>
    <property type="molecule type" value="Genomic_DNA"/>
</dbReference>
<keyword evidence="3" id="KW-0560">Oxidoreductase</keyword>
<evidence type="ECO:0000259" key="6">
    <source>
        <dbReference type="Pfam" id="PF00296"/>
    </source>
</evidence>
<gene>
    <name evidence="7" type="ORF">ACFPBZ_02340</name>
</gene>